<dbReference type="Gene3D" id="3.90.1030.10">
    <property type="entry name" value="Ribosomal protein L17"/>
    <property type="match status" value="1"/>
</dbReference>
<dbReference type="GO" id="GO:0006412">
    <property type="term" value="P:translation"/>
    <property type="evidence" value="ECO:0007669"/>
    <property type="project" value="InterPro"/>
</dbReference>
<dbReference type="Proteomes" id="UP000177039">
    <property type="component" value="Unassembled WGS sequence"/>
</dbReference>
<sequence length="166" mass="18188">MRHAKFGRKLARDTNARKALRANLASSLITNGAVITTLAKAKFVRGFVEKLVTDAKKDTLHSRRSLASILTNQALLKLTREIARANIKRIGGYTRIIKLDIRRGDAAQMARLEFIEMGEKEKSVVPKSTKAKNKTPKKLSRKTSAKSVVVSPPAAEAAGNLAQARN</sequence>
<dbReference type="PANTHER" id="PTHR14413">
    <property type="entry name" value="RIBOSOMAL PROTEIN L17"/>
    <property type="match status" value="1"/>
</dbReference>
<evidence type="ECO:0000256" key="3">
    <source>
        <dbReference type="ARBA" id="ARBA00023274"/>
    </source>
</evidence>
<feature type="region of interest" description="Disordered" evidence="7">
    <location>
        <begin position="122"/>
        <end position="166"/>
    </location>
</feature>
<dbReference type="GO" id="GO:0003735">
    <property type="term" value="F:structural constituent of ribosome"/>
    <property type="evidence" value="ECO:0007669"/>
    <property type="project" value="InterPro"/>
</dbReference>
<dbReference type="InterPro" id="IPR000456">
    <property type="entry name" value="Ribosomal_bL17"/>
</dbReference>
<gene>
    <name evidence="8" type="ORF">A3B54_00435</name>
</gene>
<evidence type="ECO:0000256" key="7">
    <source>
        <dbReference type="SAM" id="MobiDB-lite"/>
    </source>
</evidence>
<dbReference type="Pfam" id="PF01196">
    <property type="entry name" value="Ribosomal_L17"/>
    <property type="match status" value="1"/>
</dbReference>
<dbReference type="InterPro" id="IPR036373">
    <property type="entry name" value="Ribosomal_bL17_sf"/>
</dbReference>
<reference evidence="8 9" key="1">
    <citation type="journal article" date="2016" name="Nat. Commun.">
        <title>Thousands of microbial genomes shed light on interconnected biogeochemical processes in an aquifer system.</title>
        <authorList>
            <person name="Anantharaman K."/>
            <person name="Brown C.T."/>
            <person name="Hug L.A."/>
            <person name="Sharon I."/>
            <person name="Castelle C.J."/>
            <person name="Probst A.J."/>
            <person name="Thomas B.C."/>
            <person name="Singh A."/>
            <person name="Wilkins M.J."/>
            <person name="Karaoz U."/>
            <person name="Brodie E.L."/>
            <person name="Williams K.H."/>
            <person name="Hubbard S.S."/>
            <person name="Banfield J.F."/>
        </authorList>
    </citation>
    <scope>NUCLEOTIDE SEQUENCE [LARGE SCALE GENOMIC DNA]</scope>
</reference>
<organism evidence="8 9">
    <name type="scientific">Candidatus Curtissbacteria bacterium RIFCSPLOWO2_01_FULL_42_50</name>
    <dbReference type="NCBI Taxonomy" id="1797730"/>
    <lineage>
        <taxon>Bacteria</taxon>
        <taxon>Candidatus Curtissiibacteriota</taxon>
    </lineage>
</organism>
<dbReference type="GO" id="GO:0022625">
    <property type="term" value="C:cytosolic large ribosomal subunit"/>
    <property type="evidence" value="ECO:0007669"/>
    <property type="project" value="TreeGrafter"/>
</dbReference>
<dbReference type="PANTHER" id="PTHR14413:SF16">
    <property type="entry name" value="LARGE RIBOSOMAL SUBUNIT PROTEIN BL17M"/>
    <property type="match status" value="1"/>
</dbReference>
<evidence type="ECO:0000256" key="4">
    <source>
        <dbReference type="ARBA" id="ARBA00035494"/>
    </source>
</evidence>
<comment type="similarity">
    <text evidence="1 5">Belongs to the bacterial ribosomal protein bL17 family.</text>
</comment>
<feature type="compositionally biased region" description="Basic residues" evidence="7">
    <location>
        <begin position="129"/>
        <end position="144"/>
    </location>
</feature>
<feature type="compositionally biased region" description="Low complexity" evidence="7">
    <location>
        <begin position="145"/>
        <end position="158"/>
    </location>
</feature>
<proteinExistence type="inferred from homology"/>
<evidence type="ECO:0000256" key="5">
    <source>
        <dbReference type="RuleBase" id="RU000660"/>
    </source>
</evidence>
<evidence type="ECO:0000256" key="6">
    <source>
        <dbReference type="RuleBase" id="RU000661"/>
    </source>
</evidence>
<evidence type="ECO:0000313" key="9">
    <source>
        <dbReference type="Proteomes" id="UP000177039"/>
    </source>
</evidence>
<comment type="caution">
    <text evidence="8">The sequence shown here is derived from an EMBL/GenBank/DDBJ whole genome shotgun (WGS) entry which is preliminary data.</text>
</comment>
<evidence type="ECO:0000256" key="2">
    <source>
        <dbReference type="ARBA" id="ARBA00022980"/>
    </source>
</evidence>
<keyword evidence="2 5" id="KW-0689">Ribosomal protein</keyword>
<name>A0A1F5H2H7_9BACT</name>
<evidence type="ECO:0000313" key="8">
    <source>
        <dbReference type="EMBL" id="OGD98311.1"/>
    </source>
</evidence>
<dbReference type="NCBIfam" id="TIGR00059">
    <property type="entry name" value="L17"/>
    <property type="match status" value="1"/>
</dbReference>
<dbReference type="AlphaFoldDB" id="A0A1F5H2H7"/>
<keyword evidence="3 5" id="KW-0687">Ribonucleoprotein</keyword>
<evidence type="ECO:0000256" key="1">
    <source>
        <dbReference type="ARBA" id="ARBA00008777"/>
    </source>
</evidence>
<dbReference type="EMBL" id="MFBT01000038">
    <property type="protein sequence ID" value="OGD98311.1"/>
    <property type="molecule type" value="Genomic_DNA"/>
</dbReference>
<protein>
    <recommendedName>
        <fullName evidence="4 6">50S ribosomal protein L17</fullName>
    </recommendedName>
</protein>
<accession>A0A1F5H2H7</accession>
<dbReference type="SUPFAM" id="SSF64263">
    <property type="entry name" value="Prokaryotic ribosomal protein L17"/>
    <property type="match status" value="1"/>
</dbReference>